<protein>
    <submittedName>
        <fullName evidence="1">2E4.130 protein</fullName>
    </submittedName>
</protein>
<evidence type="ECO:0000313" key="2">
    <source>
        <dbReference type="Proteomes" id="UP000601435"/>
    </source>
</evidence>
<reference evidence="1" key="1">
    <citation type="submission" date="2021-02" db="EMBL/GenBank/DDBJ databases">
        <authorList>
            <person name="Dougan E. K."/>
            <person name="Rhodes N."/>
            <person name="Thang M."/>
            <person name="Chan C."/>
        </authorList>
    </citation>
    <scope>NUCLEOTIDE SEQUENCE</scope>
</reference>
<gene>
    <name evidence="1" type="primary">2E4.130</name>
    <name evidence="1" type="ORF">SNEC2469_LOCUS12438</name>
</gene>
<evidence type="ECO:0000313" key="1">
    <source>
        <dbReference type="EMBL" id="CAE7449583.1"/>
    </source>
</evidence>
<name>A0A812RN97_9DINO</name>
<dbReference type="EMBL" id="CAJNJA010019717">
    <property type="protein sequence ID" value="CAE7449583.1"/>
    <property type="molecule type" value="Genomic_DNA"/>
</dbReference>
<dbReference type="SUPFAM" id="SSF56672">
    <property type="entry name" value="DNA/RNA polymerases"/>
    <property type="match status" value="1"/>
</dbReference>
<dbReference type="InterPro" id="IPR043502">
    <property type="entry name" value="DNA/RNA_pol_sf"/>
</dbReference>
<dbReference type="OrthoDB" id="6513042at2759"/>
<sequence>MVVAKTGEHMTLPAEIKEQCHHFHVGATRLQNISPRDRHKMLGNSWHIGVIKFILWLTLASLAPTTAEQVVDGNITDDPVLSRVFEVARQQPLSLSRETPSSRFVSLPPSDSEWEHWLMTADIEHPLLTKPRFFRESVLHSISNLVQERKQVSAEWFAGCGFPDVEELSRELSHGMPMIGHLRPTLGWLPRTDQKYTAPISFEAFRRLNAGHVTERLDRRRVDDEWRTMLSEVLTEVREGRMEGPFAAPASWKHKTVPVKDEPGFDCLLSCPDAEPCIAWAFSVVQEGSDGQRKVRRCEDYRRSFHNDTVEAFDVPPHDDIGVYVSLIRHLAAEGEFAMIWAQDLHSAYRQYPVADPSHCYVVVMTPDGPTLWRHRVMPFGATASVFHFNKVTDALLWLARSLLKVSKRQPPDTLQKLQGVIVRIQDQGVTVEPSESRVSKLCRTLREALLQDRLTSDEAARLAGKLGFLSTSLWGQLGKSLTRPIYGRSQGPKDGRVELNSGLRASMECLLALLATPIPRSIPFARSGTPVGVLYADAFFKLGDRKWSVCDSELPTHWPTDMHLAENGWGFLCRVQGQVTAGHGRVSRGDLRLVQDRGWPLLCTDLGIIVSLAFFWLHMSGGRAVELLIWRRPKVTCSTDGRVAVWAPPGRLRKIKKLEADAPSLSQKLYVPVDAAAAEASSELVAYTGDQSIAGTPPSSLPLPSQSPKSGCLLLAETCGP</sequence>
<dbReference type="Proteomes" id="UP000601435">
    <property type="component" value="Unassembled WGS sequence"/>
</dbReference>
<comment type="caution">
    <text evidence="1">The sequence shown here is derived from an EMBL/GenBank/DDBJ whole genome shotgun (WGS) entry which is preliminary data.</text>
</comment>
<dbReference type="AlphaFoldDB" id="A0A812RN97"/>
<proteinExistence type="predicted"/>
<organism evidence="1 2">
    <name type="scientific">Symbiodinium necroappetens</name>
    <dbReference type="NCBI Taxonomy" id="1628268"/>
    <lineage>
        <taxon>Eukaryota</taxon>
        <taxon>Sar</taxon>
        <taxon>Alveolata</taxon>
        <taxon>Dinophyceae</taxon>
        <taxon>Suessiales</taxon>
        <taxon>Symbiodiniaceae</taxon>
        <taxon>Symbiodinium</taxon>
    </lineage>
</organism>
<keyword evidence="2" id="KW-1185">Reference proteome</keyword>
<accession>A0A812RN97</accession>